<evidence type="ECO:0000313" key="3">
    <source>
        <dbReference type="Proteomes" id="UP001219355"/>
    </source>
</evidence>
<name>A0AAF0IMG2_9EURO</name>
<keyword evidence="3" id="KW-1185">Reference proteome</keyword>
<evidence type="ECO:0000256" key="1">
    <source>
        <dbReference type="SAM" id="MobiDB-lite"/>
    </source>
</evidence>
<protein>
    <submittedName>
        <fullName evidence="2">Uncharacterized protein</fullName>
    </submittedName>
</protein>
<proteinExistence type="predicted"/>
<reference evidence="2" key="1">
    <citation type="submission" date="2023-03" db="EMBL/GenBank/DDBJ databases">
        <title>Emydomyces testavorans Genome Sequence.</title>
        <authorList>
            <person name="Hoyer L."/>
        </authorList>
    </citation>
    <scope>NUCLEOTIDE SEQUENCE</scope>
    <source>
        <strain evidence="2">16-2883</strain>
    </source>
</reference>
<feature type="compositionally biased region" description="Acidic residues" evidence="1">
    <location>
        <begin position="218"/>
        <end position="229"/>
    </location>
</feature>
<sequence>MPSATLSETSPSKPIPDRKSVELEFIAWGNSSEAIAWFVHLQDVVQSIVYRYGAAIEKALVIFEESSATAYNDFRELHHHLQSVWNSWKSFKAERQISTEFLRKSILYLDLHAVVKHMKSPRDVATTRGKVMSELRLKTMELASEMQTLRNLVDDVGLRLGEIEDGSPINLFPDLPQPEEVNIDFPRLFRPSSSEQEEELAMISFSTETSEEATVPRDDDDYDDEDDDMQGPRDPAELNPEAFGPVWINGEVFSGELTQDMKDVLEDHDRAVELMGSTRSIFFIEKIDEMVELIDDPAYQLEDEFAVIPCGCQPGSFLLDQYFADGKVPSFVYSKYTYYNPMPGNYSVQVLTARIPRQVTREVATCRLRDMYPRARTQGFPETVRCVSIKHLKSTDRFVAEVQKVFDESFNSKNFLFRGLPLHALEETLVFFIPVLTSQNSDNEFGPGMYTTNQLSHAKDYAGYAGAIMVFKDCDYHHLEVWRPDTDEWRSLIASWLDIPLEHKNLAPEHHTADVIVGPVSKNGWEAKHQKRFPIQGDKTQHVFVSYHGLERLRQSLFAIIYIDNCS</sequence>
<dbReference type="Proteomes" id="UP001219355">
    <property type="component" value="Chromosome 5"/>
</dbReference>
<organism evidence="2 3">
    <name type="scientific">Emydomyces testavorans</name>
    <dbReference type="NCBI Taxonomy" id="2070801"/>
    <lineage>
        <taxon>Eukaryota</taxon>
        <taxon>Fungi</taxon>
        <taxon>Dikarya</taxon>
        <taxon>Ascomycota</taxon>
        <taxon>Pezizomycotina</taxon>
        <taxon>Eurotiomycetes</taxon>
        <taxon>Eurotiomycetidae</taxon>
        <taxon>Onygenales</taxon>
        <taxon>Nannizziopsiaceae</taxon>
        <taxon>Emydomyces</taxon>
    </lineage>
</organism>
<feature type="region of interest" description="Disordered" evidence="1">
    <location>
        <begin position="196"/>
        <end position="241"/>
    </location>
</feature>
<evidence type="ECO:0000313" key="2">
    <source>
        <dbReference type="EMBL" id="WEW61691.1"/>
    </source>
</evidence>
<dbReference type="AlphaFoldDB" id="A0AAF0IMG2"/>
<gene>
    <name evidence="2" type="ORF">PRK78_007183</name>
</gene>
<accession>A0AAF0IMG2</accession>
<dbReference type="EMBL" id="CP120631">
    <property type="protein sequence ID" value="WEW61691.1"/>
    <property type="molecule type" value="Genomic_DNA"/>
</dbReference>